<name>W9VC43_9GAMM</name>
<proteinExistence type="predicted"/>
<evidence type="ECO:0000313" key="2">
    <source>
        <dbReference type="Proteomes" id="UP000019460"/>
    </source>
</evidence>
<protein>
    <submittedName>
        <fullName evidence="1">Uncharacterized protein</fullName>
    </submittedName>
</protein>
<dbReference type="EMBL" id="AONC01000040">
    <property type="protein sequence ID" value="EXJ14546.1"/>
    <property type="molecule type" value="Genomic_DNA"/>
</dbReference>
<sequence>MHRGALCLNHKDLETAKSLSRLLTALQRASRLFKDMRADLLQPPNPNMCPRLIPDRRRLENSHPRLQLRYRRSRPLRQASKDFEHGAGIVTRSLEQMQGIRICRALRIEIEVLNDRTVTDTLGIGRGMIAEMSQTLMGDLMRQNGSEIALVPYECNESVANDEPVATNGKGRRLQITDDEETPVIDMMRIHLRHDPLPQAQNITPDRIACKSKRP</sequence>
<keyword evidence="2" id="KW-1185">Reference proteome</keyword>
<dbReference type="Proteomes" id="UP000019460">
    <property type="component" value="Unassembled WGS sequence"/>
</dbReference>
<dbReference type="AlphaFoldDB" id="W9VC43"/>
<accession>W9VC43</accession>
<gene>
    <name evidence="1" type="ORF">D779_2687</name>
</gene>
<reference evidence="1 2" key="1">
    <citation type="submission" date="2012-11" db="EMBL/GenBank/DDBJ databases">
        <title>Genome assembly of Thiorhodococcus sp. AK35.</title>
        <authorList>
            <person name="Nupur N."/>
            <person name="Khatri I."/>
            <person name="Subramanian S."/>
            <person name="Pinnaka A."/>
        </authorList>
    </citation>
    <scope>NUCLEOTIDE SEQUENCE [LARGE SCALE GENOMIC DNA]</scope>
    <source>
        <strain evidence="1 2">AK35</strain>
    </source>
</reference>
<evidence type="ECO:0000313" key="1">
    <source>
        <dbReference type="EMBL" id="EXJ14546.1"/>
    </source>
</evidence>
<comment type="caution">
    <text evidence="1">The sequence shown here is derived from an EMBL/GenBank/DDBJ whole genome shotgun (WGS) entry which is preliminary data.</text>
</comment>
<organism evidence="1 2">
    <name type="scientific">Imhoffiella purpurea</name>
    <dbReference type="NCBI Taxonomy" id="1249627"/>
    <lineage>
        <taxon>Bacteria</taxon>
        <taxon>Pseudomonadati</taxon>
        <taxon>Pseudomonadota</taxon>
        <taxon>Gammaproteobacteria</taxon>
        <taxon>Chromatiales</taxon>
        <taxon>Chromatiaceae</taxon>
        <taxon>Imhoffiella</taxon>
    </lineage>
</organism>